<dbReference type="PaxDb" id="3880-AES66646"/>
<feature type="domain" description="Cystatin" evidence="4">
    <location>
        <begin position="22"/>
        <end position="112"/>
    </location>
</feature>
<protein>
    <submittedName>
        <fullName evidence="5">Cysteine proteinase inhibitor</fullName>
    </submittedName>
    <submittedName>
        <fullName evidence="6">Putative Cystatin domain-containing protein</fullName>
    </submittedName>
</protein>
<dbReference type="EMBL" id="CM001218">
    <property type="protein sequence ID" value="AES66646.1"/>
    <property type="molecule type" value="Genomic_DNA"/>
</dbReference>
<keyword evidence="1" id="KW-0646">Protease inhibitor</keyword>
<reference evidence="5 8" key="1">
    <citation type="journal article" date="2011" name="Nature">
        <title>The Medicago genome provides insight into the evolution of rhizobial symbioses.</title>
        <authorList>
            <person name="Young N.D."/>
            <person name="Debelle F."/>
            <person name="Oldroyd G.E."/>
            <person name="Geurts R."/>
            <person name="Cannon S.B."/>
            <person name="Udvardi M.K."/>
            <person name="Benedito V.A."/>
            <person name="Mayer K.F."/>
            <person name="Gouzy J."/>
            <person name="Schoof H."/>
            <person name="Van de Peer Y."/>
            <person name="Proost S."/>
            <person name="Cook D.R."/>
            <person name="Meyers B.C."/>
            <person name="Spannagl M."/>
            <person name="Cheung F."/>
            <person name="De Mita S."/>
            <person name="Krishnakumar V."/>
            <person name="Gundlach H."/>
            <person name="Zhou S."/>
            <person name="Mudge J."/>
            <person name="Bharti A.K."/>
            <person name="Murray J.D."/>
            <person name="Naoumkina M.A."/>
            <person name="Rosen B."/>
            <person name="Silverstein K.A."/>
            <person name="Tang H."/>
            <person name="Rombauts S."/>
            <person name="Zhao P.X."/>
            <person name="Zhou P."/>
            <person name="Barbe V."/>
            <person name="Bardou P."/>
            <person name="Bechner M."/>
            <person name="Bellec A."/>
            <person name="Berger A."/>
            <person name="Berges H."/>
            <person name="Bidwell S."/>
            <person name="Bisseling T."/>
            <person name="Choisne N."/>
            <person name="Couloux A."/>
            <person name="Denny R."/>
            <person name="Deshpande S."/>
            <person name="Dai X."/>
            <person name="Doyle J.J."/>
            <person name="Dudez A.M."/>
            <person name="Farmer A.D."/>
            <person name="Fouteau S."/>
            <person name="Franken C."/>
            <person name="Gibelin C."/>
            <person name="Gish J."/>
            <person name="Goldstein S."/>
            <person name="Gonzalez A.J."/>
            <person name="Green P.J."/>
            <person name="Hallab A."/>
            <person name="Hartog M."/>
            <person name="Hua A."/>
            <person name="Humphray S.J."/>
            <person name="Jeong D.H."/>
            <person name="Jing Y."/>
            <person name="Jocker A."/>
            <person name="Kenton S.M."/>
            <person name="Kim D.J."/>
            <person name="Klee K."/>
            <person name="Lai H."/>
            <person name="Lang C."/>
            <person name="Lin S."/>
            <person name="Macmil S.L."/>
            <person name="Magdelenat G."/>
            <person name="Matthews L."/>
            <person name="McCorrison J."/>
            <person name="Monaghan E.L."/>
            <person name="Mun J.H."/>
            <person name="Najar F.Z."/>
            <person name="Nicholson C."/>
            <person name="Noirot C."/>
            <person name="O'Bleness M."/>
            <person name="Paule C.R."/>
            <person name="Poulain J."/>
            <person name="Prion F."/>
            <person name="Qin B."/>
            <person name="Qu C."/>
            <person name="Retzel E.F."/>
            <person name="Riddle C."/>
            <person name="Sallet E."/>
            <person name="Samain S."/>
            <person name="Samson N."/>
            <person name="Sanders I."/>
            <person name="Saurat O."/>
            <person name="Scarpelli C."/>
            <person name="Schiex T."/>
            <person name="Segurens B."/>
            <person name="Severin A.J."/>
            <person name="Sherrier D.J."/>
            <person name="Shi R."/>
            <person name="Sims S."/>
            <person name="Singer S.R."/>
            <person name="Sinharoy S."/>
            <person name="Sterck L."/>
            <person name="Viollet A."/>
            <person name="Wang B.B."/>
            <person name="Wang K."/>
            <person name="Wang M."/>
            <person name="Wang X."/>
            <person name="Warfsmann J."/>
            <person name="Weissenbach J."/>
            <person name="White D.D."/>
            <person name="White J.D."/>
            <person name="Wiley G.B."/>
            <person name="Wincker P."/>
            <person name="Xing Y."/>
            <person name="Yang L."/>
            <person name="Yao Z."/>
            <person name="Ying F."/>
            <person name="Zhai J."/>
            <person name="Zhou L."/>
            <person name="Zuber A."/>
            <person name="Denarie J."/>
            <person name="Dixon R.A."/>
            <person name="May G.D."/>
            <person name="Schwartz D.C."/>
            <person name="Rogers J."/>
            <person name="Quetier F."/>
            <person name="Town C.D."/>
            <person name="Roe B.A."/>
        </authorList>
    </citation>
    <scope>NUCLEOTIDE SEQUENCE [LARGE SCALE GENOMIC DNA]</scope>
    <source>
        <strain evidence="5">A17</strain>
        <strain evidence="7 8">cv. Jemalong A17</strain>
    </source>
</reference>
<dbReference type="InterPro" id="IPR000010">
    <property type="entry name" value="Cystatin_dom"/>
</dbReference>
<sequence length="113" mass="12888">MRFQYLVIFLLVLLASAARNQAIPGGYSPIKNLNDHHLIEIANFAVTEYGKQQGIKQIKLEKITKGETQVVDGTNYRLLLSAIIESMSYPYQAIVYENRLKNFKKLISFVPIN</sequence>
<dbReference type="GO" id="GO:0004869">
    <property type="term" value="F:cysteine-type endopeptidase inhibitor activity"/>
    <property type="evidence" value="ECO:0007669"/>
    <property type="project" value="UniProtKB-KW"/>
</dbReference>
<reference evidence="5 8" key="2">
    <citation type="journal article" date="2014" name="BMC Genomics">
        <title>An improved genome release (version Mt4.0) for the model legume Medicago truncatula.</title>
        <authorList>
            <person name="Tang H."/>
            <person name="Krishnakumar V."/>
            <person name="Bidwell S."/>
            <person name="Rosen B."/>
            <person name="Chan A."/>
            <person name="Zhou S."/>
            <person name="Gentzbittel L."/>
            <person name="Childs K.L."/>
            <person name="Yandell M."/>
            <person name="Gundlach H."/>
            <person name="Mayer K.F."/>
            <person name="Schwartz D.C."/>
            <person name="Town C.D."/>
        </authorList>
    </citation>
    <scope>GENOME REANNOTATION</scope>
    <source>
        <strain evidence="7 8">cv. Jemalong A17</strain>
    </source>
</reference>
<evidence type="ECO:0000313" key="7">
    <source>
        <dbReference type="EnsemblPlants" id="AES66646"/>
    </source>
</evidence>
<dbReference type="PANTHER" id="PTHR47364">
    <property type="entry name" value="CYSTEINE PROTEINASE INHIBITOR 5"/>
    <property type="match status" value="1"/>
</dbReference>
<accession>G7IH81</accession>
<dbReference type="SUPFAM" id="SSF54403">
    <property type="entry name" value="Cystatin/monellin"/>
    <property type="match status" value="1"/>
</dbReference>
<evidence type="ECO:0000313" key="5">
    <source>
        <dbReference type="EMBL" id="AES66646.1"/>
    </source>
</evidence>
<dbReference type="HOGENOM" id="CLU_113093_5_0_1"/>
<dbReference type="InterPro" id="IPR046350">
    <property type="entry name" value="Cystatin_sf"/>
</dbReference>
<dbReference type="AlphaFoldDB" id="G7IH81"/>
<proteinExistence type="predicted"/>
<dbReference type="OMA" id="VHESYDY"/>
<dbReference type="EnsemblPlants" id="AES66646">
    <property type="protein sequence ID" value="AES66646"/>
    <property type="gene ID" value="MTR_2g076800"/>
</dbReference>
<dbReference type="Proteomes" id="UP000002051">
    <property type="component" value="Chromosome 2"/>
</dbReference>
<feature type="chain" id="PRO_5014485530" evidence="3">
    <location>
        <begin position="18"/>
        <end position="113"/>
    </location>
</feature>
<dbReference type="Gramene" id="rna11099">
    <property type="protein sequence ID" value="RHN74958.1"/>
    <property type="gene ID" value="gene11099"/>
</dbReference>
<name>G7IH81_MEDTR</name>
<reference evidence="6" key="4">
    <citation type="journal article" date="2018" name="Nat. Plants">
        <title>Whole-genome landscape of Medicago truncatula symbiotic genes.</title>
        <authorList>
            <person name="Pecrix Y."/>
            <person name="Gamas P."/>
            <person name="Carrere S."/>
        </authorList>
    </citation>
    <scope>NUCLEOTIDE SEQUENCE</scope>
    <source>
        <tissue evidence="6">Leaves</tissue>
    </source>
</reference>
<reference evidence="7" key="3">
    <citation type="submission" date="2015-04" db="UniProtKB">
        <authorList>
            <consortium name="EnsemblPlants"/>
        </authorList>
    </citation>
    <scope>IDENTIFICATION</scope>
    <source>
        <strain evidence="7">cv. Jemalong A17</strain>
    </source>
</reference>
<evidence type="ECO:0000313" key="6">
    <source>
        <dbReference type="EMBL" id="RHN74958.1"/>
    </source>
</evidence>
<dbReference type="Proteomes" id="UP000265566">
    <property type="component" value="Chromosome 2"/>
</dbReference>
<dbReference type="EMBL" id="PSQE01000002">
    <property type="protein sequence ID" value="RHN74958.1"/>
    <property type="molecule type" value="Genomic_DNA"/>
</dbReference>
<evidence type="ECO:0000256" key="2">
    <source>
        <dbReference type="ARBA" id="ARBA00022704"/>
    </source>
</evidence>
<dbReference type="PANTHER" id="PTHR47364:SF2">
    <property type="entry name" value="CYSTEINE PROTEINASE INHIBITOR 5"/>
    <property type="match status" value="1"/>
</dbReference>
<dbReference type="Gene3D" id="3.10.450.10">
    <property type="match status" value="1"/>
</dbReference>
<keyword evidence="3" id="KW-0732">Signal</keyword>
<organism evidence="5 8">
    <name type="scientific">Medicago truncatula</name>
    <name type="common">Barrel medic</name>
    <name type="synonym">Medicago tribuloides</name>
    <dbReference type="NCBI Taxonomy" id="3880"/>
    <lineage>
        <taxon>Eukaryota</taxon>
        <taxon>Viridiplantae</taxon>
        <taxon>Streptophyta</taxon>
        <taxon>Embryophyta</taxon>
        <taxon>Tracheophyta</taxon>
        <taxon>Spermatophyta</taxon>
        <taxon>Magnoliopsida</taxon>
        <taxon>eudicotyledons</taxon>
        <taxon>Gunneridae</taxon>
        <taxon>Pentapetalae</taxon>
        <taxon>rosids</taxon>
        <taxon>fabids</taxon>
        <taxon>Fabales</taxon>
        <taxon>Fabaceae</taxon>
        <taxon>Papilionoideae</taxon>
        <taxon>50 kb inversion clade</taxon>
        <taxon>NPAAA clade</taxon>
        <taxon>Hologalegina</taxon>
        <taxon>IRL clade</taxon>
        <taxon>Trifolieae</taxon>
        <taxon>Medicago</taxon>
    </lineage>
</organism>
<dbReference type="Pfam" id="PF16845">
    <property type="entry name" value="SQAPI"/>
    <property type="match status" value="1"/>
</dbReference>
<feature type="signal peptide" evidence="3">
    <location>
        <begin position="1"/>
        <end position="17"/>
    </location>
</feature>
<dbReference type="SMART" id="SM00043">
    <property type="entry name" value="CY"/>
    <property type="match status" value="1"/>
</dbReference>
<dbReference type="STRING" id="3880.G7IH81"/>
<gene>
    <name evidence="7" type="primary">11406854</name>
    <name evidence="5" type="ordered locus">MTR_2g076800</name>
    <name evidence="6" type="ORF">MtrunA17_Chr2g0315951</name>
</gene>
<evidence type="ECO:0000256" key="3">
    <source>
        <dbReference type="SAM" id="SignalP"/>
    </source>
</evidence>
<evidence type="ECO:0000256" key="1">
    <source>
        <dbReference type="ARBA" id="ARBA00022690"/>
    </source>
</evidence>
<keyword evidence="2" id="KW-0789">Thiol protease inhibitor</keyword>
<evidence type="ECO:0000259" key="4">
    <source>
        <dbReference type="SMART" id="SM00043"/>
    </source>
</evidence>
<keyword evidence="8" id="KW-1185">Reference proteome</keyword>
<evidence type="ECO:0000313" key="8">
    <source>
        <dbReference type="Proteomes" id="UP000002051"/>
    </source>
</evidence>
<dbReference type="CDD" id="cd00042">
    <property type="entry name" value="CY"/>
    <property type="match status" value="1"/>
</dbReference>